<reference evidence="2 3" key="1">
    <citation type="submission" date="2018-09" db="EMBL/GenBank/DDBJ databases">
        <title>Draft genome of Simplicispira sp. NY-02.</title>
        <authorList>
            <person name="Im W.T."/>
        </authorList>
    </citation>
    <scope>NUCLEOTIDE SEQUENCE [LARGE SCALE GENOMIC DNA]</scope>
    <source>
        <strain evidence="2 3">NY-02</strain>
    </source>
</reference>
<comment type="caution">
    <text evidence="2">The sequence shown here is derived from an EMBL/GenBank/DDBJ whole genome shotgun (WGS) entry which is preliminary data.</text>
</comment>
<protein>
    <submittedName>
        <fullName evidence="2">TPM domain-containing protein</fullName>
    </submittedName>
</protein>
<dbReference type="PANTHER" id="PTHR30373">
    <property type="entry name" value="UPF0603 PROTEIN YGCG"/>
    <property type="match status" value="1"/>
</dbReference>
<dbReference type="PANTHER" id="PTHR30373:SF8">
    <property type="entry name" value="BLL7265 PROTEIN"/>
    <property type="match status" value="1"/>
</dbReference>
<evidence type="ECO:0000313" key="3">
    <source>
        <dbReference type="Proteomes" id="UP000266302"/>
    </source>
</evidence>
<dbReference type="Pfam" id="PF04536">
    <property type="entry name" value="TPM_phosphatase"/>
    <property type="match status" value="1"/>
</dbReference>
<dbReference type="Gene3D" id="3.10.310.50">
    <property type="match status" value="1"/>
</dbReference>
<dbReference type="OrthoDB" id="5683663at2"/>
<evidence type="ECO:0000259" key="1">
    <source>
        <dbReference type="Pfam" id="PF04536"/>
    </source>
</evidence>
<name>A0A398C2X3_9BURK</name>
<feature type="domain" description="TPM" evidence="1">
    <location>
        <begin position="29"/>
        <end position="146"/>
    </location>
</feature>
<keyword evidence="3" id="KW-1185">Reference proteome</keyword>
<sequence>MGSLFDRLARLLKHQWLGSGRLPRSLRGSAMQRLAARVAQSETRHSGQIRICLEASLPWRYVWRDARARERAISLFGSLRVWDTEHNNGVLIYLLLAERSIEIVADRALARQVPMPVWSALIARMAETLRSERFEEALNQAIDEVSELLETHSAGLARTDNELPDTPVIASDAL</sequence>
<dbReference type="Proteomes" id="UP000266302">
    <property type="component" value="Unassembled WGS sequence"/>
</dbReference>
<organism evidence="2 3">
    <name type="scientific">Simplicispira hankyongi</name>
    <dbReference type="NCBI Taxonomy" id="2315688"/>
    <lineage>
        <taxon>Bacteria</taxon>
        <taxon>Pseudomonadati</taxon>
        <taxon>Pseudomonadota</taxon>
        <taxon>Betaproteobacteria</taxon>
        <taxon>Burkholderiales</taxon>
        <taxon>Comamonadaceae</taxon>
        <taxon>Simplicispira</taxon>
    </lineage>
</organism>
<dbReference type="EMBL" id="QXJC01000007">
    <property type="protein sequence ID" value="RID97349.1"/>
    <property type="molecule type" value="Genomic_DNA"/>
</dbReference>
<gene>
    <name evidence="2" type="ORF">D3F03_13790</name>
</gene>
<accession>A0A398C2X3</accession>
<dbReference type="AlphaFoldDB" id="A0A398C2X3"/>
<dbReference type="InterPro" id="IPR007621">
    <property type="entry name" value="TPM_dom"/>
</dbReference>
<evidence type="ECO:0000313" key="2">
    <source>
        <dbReference type="EMBL" id="RID97349.1"/>
    </source>
</evidence>
<proteinExistence type="predicted"/>